<gene>
    <name evidence="1" type="primary">SCPL20</name>
    <name evidence="1" type="ORF">SDJN03_00916</name>
</gene>
<dbReference type="GO" id="GO:0004185">
    <property type="term" value="F:serine-type carboxypeptidase activity"/>
    <property type="evidence" value="ECO:0007669"/>
    <property type="project" value="InterPro"/>
</dbReference>
<dbReference type="AlphaFoldDB" id="A0AAV6P5B2"/>
<name>A0AAV6P5B2_9ROSI</name>
<dbReference type="Proteomes" id="UP000685013">
    <property type="component" value="Chromosome 1"/>
</dbReference>
<organism evidence="1 2">
    <name type="scientific">Cucurbita argyrosperma subsp. sororia</name>
    <dbReference type="NCBI Taxonomy" id="37648"/>
    <lineage>
        <taxon>Eukaryota</taxon>
        <taxon>Viridiplantae</taxon>
        <taxon>Streptophyta</taxon>
        <taxon>Embryophyta</taxon>
        <taxon>Tracheophyta</taxon>
        <taxon>Spermatophyta</taxon>
        <taxon>Magnoliopsida</taxon>
        <taxon>eudicotyledons</taxon>
        <taxon>Gunneridae</taxon>
        <taxon>Pentapetalae</taxon>
        <taxon>rosids</taxon>
        <taxon>fabids</taxon>
        <taxon>Cucurbitales</taxon>
        <taxon>Cucurbitaceae</taxon>
        <taxon>Cucurbiteae</taxon>
        <taxon>Cucurbita</taxon>
    </lineage>
</organism>
<proteinExistence type="predicted"/>
<feature type="non-terminal residue" evidence="1">
    <location>
        <position position="1"/>
    </location>
</feature>
<reference evidence="1 2" key="1">
    <citation type="journal article" date="2021" name="Hortic Res">
        <title>The domestication of Cucurbita argyrosperma as revealed by the genome of its wild relative.</title>
        <authorList>
            <person name="Barrera-Redondo J."/>
            <person name="Sanchez-de la Vega G."/>
            <person name="Aguirre-Liguori J.A."/>
            <person name="Castellanos-Morales G."/>
            <person name="Gutierrez-Guerrero Y.T."/>
            <person name="Aguirre-Dugua X."/>
            <person name="Aguirre-Planter E."/>
            <person name="Tenaillon M.I."/>
            <person name="Lira-Saade R."/>
            <person name="Eguiarte L.E."/>
        </authorList>
    </citation>
    <scope>NUCLEOTIDE SEQUENCE [LARGE SCALE GENOMIC DNA]</scope>
    <source>
        <strain evidence="1">JBR-2021</strain>
    </source>
</reference>
<dbReference type="GO" id="GO:0006508">
    <property type="term" value="P:proteolysis"/>
    <property type="evidence" value="ECO:0007669"/>
    <property type="project" value="InterPro"/>
</dbReference>
<keyword evidence="1" id="KW-0378">Hydrolase</keyword>
<sequence length="441" mass="49252">MADEISCNYSDAFNRHPLIVLNQNQECEMMNSWSSASVEENPKISESFVEKMVMCDLACAASENGGNVRNQVCKIRNLDVELRKESLKVDVAHVFETFGAVEDVNKEVAIDRVEEKDFARSVVSFDGNQDCIKEELVQEVRSIEKLLDKGIDSRSILEKKKKLRSEEDEIHVEKGKNPSSSGGIVDQKIADQQNDSKHMNFLRRSHLSLRNSLKIEVIDETALVEPVHVPKIGNGEGIAGVGLSYSKDESDYNTGDVKPILNFKGYLVGNGVFDGNALVPFAHEMGLISDELFQEVENTCKGNYYEPTDMACEDKLARVDELVDGLDVYNILEPFYHAPEKIKTKNIELPSSFRLLGETERPLAVRKRMFGRAWPLRALVRAGIVPSWSQLLGDTEVPCTNDEVATAWLNNEAVRKAIHADKSLAGNWELINSTLTTMLGA</sequence>
<protein>
    <submittedName>
        <fullName evidence="1">Serine carboxypeptidase-like 20</fullName>
    </submittedName>
</protein>
<dbReference type="PANTHER" id="PTHR11802">
    <property type="entry name" value="SERINE PROTEASE FAMILY S10 SERINE CARBOXYPEPTIDASE"/>
    <property type="match status" value="1"/>
</dbReference>
<dbReference type="GO" id="GO:0016747">
    <property type="term" value="F:acyltransferase activity, transferring groups other than amino-acyl groups"/>
    <property type="evidence" value="ECO:0007669"/>
    <property type="project" value="TreeGrafter"/>
</dbReference>
<comment type="caution">
    <text evidence="1">The sequence shown here is derived from an EMBL/GenBank/DDBJ whole genome shotgun (WGS) entry which is preliminary data.</text>
</comment>
<keyword evidence="1" id="KW-0645">Protease</keyword>
<accession>A0AAV6P5B2</accession>
<dbReference type="GO" id="GO:0019748">
    <property type="term" value="P:secondary metabolic process"/>
    <property type="evidence" value="ECO:0007669"/>
    <property type="project" value="TreeGrafter"/>
</dbReference>
<evidence type="ECO:0000313" key="1">
    <source>
        <dbReference type="EMBL" id="KAG6607574.1"/>
    </source>
</evidence>
<keyword evidence="1" id="KW-0121">Carboxypeptidase</keyword>
<dbReference type="PANTHER" id="PTHR11802:SF254">
    <property type="entry name" value="SERINE CARBOXYPEPTIDASE-LIKE 20"/>
    <property type="match status" value="1"/>
</dbReference>
<dbReference type="InterPro" id="IPR001563">
    <property type="entry name" value="Peptidase_S10"/>
</dbReference>
<keyword evidence="2" id="KW-1185">Reference proteome</keyword>
<dbReference type="EMBL" id="JAGKQH010000001">
    <property type="protein sequence ID" value="KAG6607574.1"/>
    <property type="molecule type" value="Genomic_DNA"/>
</dbReference>
<dbReference type="Pfam" id="PF00450">
    <property type="entry name" value="Peptidase_S10"/>
    <property type="match status" value="1"/>
</dbReference>
<evidence type="ECO:0000313" key="2">
    <source>
        <dbReference type="Proteomes" id="UP000685013"/>
    </source>
</evidence>